<accession>A0A061DQR6</accession>
<sequence length="51" mass="5969">MCGLVGAKKTRCFYQLHAIVNLVRVGFYVKSIEDQGSEILSYEMERMRLER</sequence>
<evidence type="ECO:0000313" key="1">
    <source>
        <dbReference type="EMBL" id="EOX94737.1"/>
    </source>
</evidence>
<proteinExistence type="predicted"/>
<dbReference type="InParanoid" id="A0A061DQR6"/>
<name>A0A061DQR6_THECC</name>
<dbReference type="AlphaFoldDB" id="A0A061DQR6"/>
<protein>
    <submittedName>
        <fullName evidence="1">Uncharacterized protein</fullName>
    </submittedName>
</protein>
<reference evidence="1 2" key="1">
    <citation type="journal article" date="2013" name="Genome Biol.">
        <title>The genome sequence of the most widely cultivated cacao type and its use to identify candidate genes regulating pod color.</title>
        <authorList>
            <person name="Motamayor J.C."/>
            <person name="Mockaitis K."/>
            <person name="Schmutz J."/>
            <person name="Haiminen N."/>
            <person name="Iii D.L."/>
            <person name="Cornejo O."/>
            <person name="Findley S.D."/>
            <person name="Zheng P."/>
            <person name="Utro F."/>
            <person name="Royaert S."/>
            <person name="Saski C."/>
            <person name="Jenkins J."/>
            <person name="Podicheti R."/>
            <person name="Zhao M."/>
            <person name="Scheffler B.E."/>
            <person name="Stack J.C."/>
            <person name="Feltus F.A."/>
            <person name="Mustiga G.M."/>
            <person name="Amores F."/>
            <person name="Phillips W."/>
            <person name="Marelli J.P."/>
            <person name="May G.D."/>
            <person name="Shapiro H."/>
            <person name="Ma J."/>
            <person name="Bustamante C.D."/>
            <person name="Schnell R.J."/>
            <person name="Main D."/>
            <person name="Gilbert D."/>
            <person name="Parida L."/>
            <person name="Kuhn D.N."/>
        </authorList>
    </citation>
    <scope>NUCLEOTIDE SEQUENCE [LARGE SCALE GENOMIC DNA]</scope>
    <source>
        <strain evidence="2">cv. Matina 1-6</strain>
    </source>
</reference>
<dbReference type="Gramene" id="EOX94737">
    <property type="protein sequence ID" value="EOX94737"/>
    <property type="gene ID" value="TCM_004347"/>
</dbReference>
<keyword evidence="2" id="KW-1185">Reference proteome</keyword>
<dbReference type="Proteomes" id="UP000026915">
    <property type="component" value="Chromosome 1"/>
</dbReference>
<dbReference type="EMBL" id="CM001879">
    <property type="protein sequence ID" value="EOX94737.1"/>
    <property type="molecule type" value="Genomic_DNA"/>
</dbReference>
<evidence type="ECO:0000313" key="2">
    <source>
        <dbReference type="Proteomes" id="UP000026915"/>
    </source>
</evidence>
<gene>
    <name evidence="1" type="ORF">TCM_004347</name>
</gene>
<organism evidence="1 2">
    <name type="scientific">Theobroma cacao</name>
    <name type="common">Cacao</name>
    <name type="synonym">Cocoa</name>
    <dbReference type="NCBI Taxonomy" id="3641"/>
    <lineage>
        <taxon>Eukaryota</taxon>
        <taxon>Viridiplantae</taxon>
        <taxon>Streptophyta</taxon>
        <taxon>Embryophyta</taxon>
        <taxon>Tracheophyta</taxon>
        <taxon>Spermatophyta</taxon>
        <taxon>Magnoliopsida</taxon>
        <taxon>eudicotyledons</taxon>
        <taxon>Gunneridae</taxon>
        <taxon>Pentapetalae</taxon>
        <taxon>rosids</taxon>
        <taxon>malvids</taxon>
        <taxon>Malvales</taxon>
        <taxon>Malvaceae</taxon>
        <taxon>Byttnerioideae</taxon>
        <taxon>Theobroma</taxon>
    </lineage>
</organism>
<dbReference type="HOGENOM" id="CLU_3110289_0_0_1"/>